<evidence type="ECO:0000313" key="18">
    <source>
        <dbReference type="Proteomes" id="UP000254737"/>
    </source>
</evidence>
<dbReference type="InterPro" id="IPR039426">
    <property type="entry name" value="TonB-dep_rcpt-like"/>
</dbReference>
<dbReference type="Pfam" id="PF07715">
    <property type="entry name" value="Plug"/>
    <property type="match status" value="1"/>
</dbReference>
<dbReference type="PANTHER" id="PTHR32552:SF68">
    <property type="entry name" value="FERRICHROME OUTER MEMBRANE TRANSPORTER_PHAGE RECEPTOR"/>
    <property type="match status" value="1"/>
</dbReference>
<evidence type="ECO:0000256" key="4">
    <source>
        <dbReference type="ARBA" id="ARBA00022496"/>
    </source>
</evidence>
<evidence type="ECO:0000259" key="15">
    <source>
        <dbReference type="Pfam" id="PF00593"/>
    </source>
</evidence>
<evidence type="ECO:0000256" key="11">
    <source>
        <dbReference type="ARBA" id="ARBA00023237"/>
    </source>
</evidence>
<organism evidence="17 18">
    <name type="scientific">Empedobacter falsenii</name>
    <dbReference type="NCBI Taxonomy" id="343874"/>
    <lineage>
        <taxon>Bacteria</taxon>
        <taxon>Pseudomonadati</taxon>
        <taxon>Bacteroidota</taxon>
        <taxon>Flavobacteriia</taxon>
        <taxon>Flavobacteriales</taxon>
        <taxon>Weeksellaceae</taxon>
        <taxon>Empedobacter</taxon>
    </lineage>
</organism>
<evidence type="ECO:0000256" key="8">
    <source>
        <dbReference type="ARBA" id="ARBA00023065"/>
    </source>
</evidence>
<dbReference type="EMBL" id="UFXS01000001">
    <property type="protein sequence ID" value="STD58624.1"/>
    <property type="molecule type" value="Genomic_DNA"/>
</dbReference>
<dbReference type="Gene3D" id="2.170.130.10">
    <property type="entry name" value="TonB-dependent receptor, plug domain"/>
    <property type="match status" value="1"/>
</dbReference>
<evidence type="ECO:0000256" key="6">
    <source>
        <dbReference type="ARBA" id="ARBA00022729"/>
    </source>
</evidence>
<keyword evidence="5 12" id="KW-0812">Transmembrane</keyword>
<dbReference type="PANTHER" id="PTHR32552">
    <property type="entry name" value="FERRICHROME IRON RECEPTOR-RELATED"/>
    <property type="match status" value="1"/>
</dbReference>
<dbReference type="GO" id="GO:0009279">
    <property type="term" value="C:cell outer membrane"/>
    <property type="evidence" value="ECO:0007669"/>
    <property type="project" value="UniProtKB-SubCell"/>
</dbReference>
<dbReference type="CDD" id="cd01347">
    <property type="entry name" value="ligand_gated_channel"/>
    <property type="match status" value="1"/>
</dbReference>
<feature type="domain" description="TonB-dependent receptor-like beta-barrel" evidence="15">
    <location>
        <begin position="271"/>
        <end position="699"/>
    </location>
</feature>
<name>A0A376GE45_9FLAO</name>
<evidence type="ECO:0000259" key="16">
    <source>
        <dbReference type="Pfam" id="PF07715"/>
    </source>
</evidence>
<keyword evidence="8" id="KW-0406">Ion transport</keyword>
<keyword evidence="4" id="KW-0410">Iron transport</keyword>
<keyword evidence="9 13" id="KW-0798">TonB box</keyword>
<evidence type="ECO:0000256" key="2">
    <source>
        <dbReference type="ARBA" id="ARBA00022448"/>
    </source>
</evidence>
<feature type="domain" description="TonB-dependent receptor plug" evidence="16">
    <location>
        <begin position="54"/>
        <end position="147"/>
    </location>
</feature>
<evidence type="ECO:0000256" key="13">
    <source>
        <dbReference type="RuleBase" id="RU003357"/>
    </source>
</evidence>
<keyword evidence="10 12" id="KW-0472">Membrane</keyword>
<dbReference type="GO" id="GO:0015344">
    <property type="term" value="F:siderophore uptake transmembrane transporter activity"/>
    <property type="evidence" value="ECO:0007669"/>
    <property type="project" value="TreeGrafter"/>
</dbReference>
<evidence type="ECO:0000256" key="10">
    <source>
        <dbReference type="ARBA" id="ARBA00023136"/>
    </source>
</evidence>
<accession>A0A376GE45</accession>
<evidence type="ECO:0000256" key="7">
    <source>
        <dbReference type="ARBA" id="ARBA00023004"/>
    </source>
</evidence>
<dbReference type="Pfam" id="PF00593">
    <property type="entry name" value="TonB_dep_Rec_b-barrel"/>
    <property type="match status" value="1"/>
</dbReference>
<comment type="subcellular location">
    <subcellularLocation>
        <location evidence="1 12">Cell outer membrane</location>
        <topology evidence="1 12">Multi-pass membrane protein</topology>
    </subcellularLocation>
</comment>
<dbReference type="SUPFAM" id="SSF56935">
    <property type="entry name" value="Porins"/>
    <property type="match status" value="1"/>
</dbReference>
<keyword evidence="3 12" id="KW-1134">Transmembrane beta strand</keyword>
<evidence type="ECO:0000256" key="1">
    <source>
        <dbReference type="ARBA" id="ARBA00004571"/>
    </source>
</evidence>
<dbReference type="AlphaFoldDB" id="A0A376GE45"/>
<evidence type="ECO:0000256" key="9">
    <source>
        <dbReference type="ARBA" id="ARBA00023077"/>
    </source>
</evidence>
<sequence length="727" mass="81541">MKKVTIVLSLLYACIISAQEKDSIQTNTLGEVIINTFIKKDTDTSNKMPLKFIENPQVFSSIDKSVLDHQVIFTVDDAYRNVTGLQKMWNSTGRSGDGGAYVTLRGFVSNNSLRNGLVAPVSTTIDAVNLERLEVLKGPSATMFGSNVTSYGGVVNRITKKPHENFDGSVSIAGGSYNYYRASADINAPVTNDNKLMFRVNTAYTNSGTFQKKNSGNEYFAFAPSLRYKPNDRLDINVDLEMYENNAMAEQMFFYLAGNPSLGINNMKDVERVLGLDYKQSYVGDGLKAKSKVRNLFGQINYKINDHIKSSTNISNAYSQSNGFSPYFYVAPESTYTKNPLDTELGVMRADQSTRDSKKTIFQLQQNFNFDYTFGKMRNRTVVGLDYMQTKNNQMFISGDFDWVPFKNGNYSNMNNHTLQDFYNTSNSVGEYPIIGELNTYSAYISNVFTPVQGLNILASIRYENNDSKRGNLYNNPTEPYSQSAWSPKFGFVYEFVPTKFSVFGNYQNSFKSNGYYAIDKENTQVLSDPEKGNQFEGGFKMNIFNNKINATLSYYNINVKNSLLYTGEYTDTFQSVQSQSGKVKSEGVELELNAYLVKGFSLVGGLAYNNAKIEENPTDTSLEGTRPTTAGSEWLANFNASYQFLDGKIKGLGFGIGANYASKNQVNSTFYLPEYFIVNANAFFDAKKFRIGVKVDNLTNEHYWIGYTTANPQQLVNVSGSLTYKF</sequence>
<evidence type="ECO:0000256" key="14">
    <source>
        <dbReference type="SAM" id="SignalP"/>
    </source>
</evidence>
<keyword evidence="11 12" id="KW-0998">Cell outer membrane</keyword>
<dbReference type="PROSITE" id="PS52016">
    <property type="entry name" value="TONB_DEPENDENT_REC_3"/>
    <property type="match status" value="1"/>
</dbReference>
<gene>
    <name evidence="17" type="primary">fhuA_2</name>
    <name evidence="17" type="ORF">NCTC13456_02248</name>
</gene>
<dbReference type="InterPro" id="IPR037066">
    <property type="entry name" value="Plug_dom_sf"/>
</dbReference>
<dbReference type="RefSeq" id="WP_115000528.1">
    <property type="nucleotide sequence ID" value="NZ_UFXS01000001.1"/>
</dbReference>
<evidence type="ECO:0000256" key="12">
    <source>
        <dbReference type="PROSITE-ProRule" id="PRU01360"/>
    </source>
</evidence>
<keyword evidence="2 12" id="KW-0813">Transport</keyword>
<dbReference type="Gene3D" id="2.40.170.20">
    <property type="entry name" value="TonB-dependent receptor, beta-barrel domain"/>
    <property type="match status" value="1"/>
</dbReference>
<reference evidence="17 18" key="1">
    <citation type="submission" date="2018-06" db="EMBL/GenBank/DDBJ databases">
        <authorList>
            <consortium name="Pathogen Informatics"/>
            <person name="Doyle S."/>
        </authorList>
    </citation>
    <scope>NUCLEOTIDE SEQUENCE [LARGE SCALE GENOMIC DNA]</scope>
    <source>
        <strain evidence="17 18">NCTC13456</strain>
    </source>
</reference>
<evidence type="ECO:0000256" key="5">
    <source>
        <dbReference type="ARBA" id="ARBA00022692"/>
    </source>
</evidence>
<dbReference type="STRING" id="343874.GCA_000805695_00006"/>
<dbReference type="InterPro" id="IPR036942">
    <property type="entry name" value="Beta-barrel_TonB_sf"/>
</dbReference>
<dbReference type="InterPro" id="IPR000531">
    <property type="entry name" value="Beta-barrel_TonB"/>
</dbReference>
<keyword evidence="6 14" id="KW-0732">Signal</keyword>
<evidence type="ECO:0000313" key="17">
    <source>
        <dbReference type="EMBL" id="STD58624.1"/>
    </source>
</evidence>
<feature type="chain" id="PRO_5016573184" evidence="14">
    <location>
        <begin position="19"/>
        <end position="727"/>
    </location>
</feature>
<feature type="signal peptide" evidence="14">
    <location>
        <begin position="1"/>
        <end position="18"/>
    </location>
</feature>
<keyword evidence="7" id="KW-0408">Iron</keyword>
<evidence type="ECO:0000256" key="3">
    <source>
        <dbReference type="ARBA" id="ARBA00022452"/>
    </source>
</evidence>
<comment type="similarity">
    <text evidence="12 13">Belongs to the TonB-dependent receptor family.</text>
</comment>
<dbReference type="Proteomes" id="UP000254737">
    <property type="component" value="Unassembled WGS sequence"/>
</dbReference>
<protein>
    <submittedName>
        <fullName evidence="17">Ferric hydroxamate uptake</fullName>
    </submittedName>
</protein>
<proteinExistence type="inferred from homology"/>
<dbReference type="InterPro" id="IPR012910">
    <property type="entry name" value="Plug_dom"/>
</dbReference>